<dbReference type="InterPro" id="IPR021725">
    <property type="entry name" value="Cdd1"/>
</dbReference>
<protein>
    <submittedName>
        <fullName evidence="1">Helix-hairpin-helix domain-containing protein</fullName>
    </submittedName>
</protein>
<dbReference type="AlphaFoldDB" id="A0A9D2HCP8"/>
<dbReference type="Pfam" id="PF11731">
    <property type="entry name" value="Cdd1"/>
    <property type="match status" value="1"/>
</dbReference>
<dbReference type="Proteomes" id="UP000824225">
    <property type="component" value="Unassembled WGS sequence"/>
</dbReference>
<proteinExistence type="predicted"/>
<organism evidence="1 2">
    <name type="scientific">Candidatus Mailhella merdigallinarum</name>
    <dbReference type="NCBI Taxonomy" id="2838658"/>
    <lineage>
        <taxon>Bacteria</taxon>
        <taxon>Pseudomonadati</taxon>
        <taxon>Thermodesulfobacteriota</taxon>
        <taxon>Desulfovibrionia</taxon>
        <taxon>Desulfovibrionales</taxon>
        <taxon>Desulfovibrionaceae</taxon>
        <taxon>Mailhella</taxon>
    </lineage>
</organism>
<evidence type="ECO:0000313" key="1">
    <source>
        <dbReference type="EMBL" id="HJA08813.1"/>
    </source>
</evidence>
<reference evidence="1" key="2">
    <citation type="submission" date="2021-04" db="EMBL/GenBank/DDBJ databases">
        <authorList>
            <person name="Gilroy R."/>
        </authorList>
    </citation>
    <scope>NUCLEOTIDE SEQUENCE</scope>
    <source>
        <strain evidence="1">CHK186-16707</strain>
    </source>
</reference>
<comment type="caution">
    <text evidence="1">The sequence shown here is derived from an EMBL/GenBank/DDBJ whole genome shotgun (WGS) entry which is preliminary data.</text>
</comment>
<dbReference type="Gene3D" id="1.10.150.20">
    <property type="entry name" value="5' to 3' exonuclease, C-terminal subdomain"/>
    <property type="match status" value="1"/>
</dbReference>
<sequence>MSKRHPLLSLRSVGPATLQDLLLLGIDTPGKLAAADPRILYDELCLRTGQNVDICQYDVFCCAVAQARDPDLPEEQKDWAWWSRRRKASEG</sequence>
<gene>
    <name evidence="1" type="ORF">H9962_06465</name>
</gene>
<evidence type="ECO:0000313" key="2">
    <source>
        <dbReference type="Proteomes" id="UP000824225"/>
    </source>
</evidence>
<reference evidence="1" key="1">
    <citation type="journal article" date="2021" name="PeerJ">
        <title>Extensive microbial diversity within the chicken gut microbiome revealed by metagenomics and culture.</title>
        <authorList>
            <person name="Gilroy R."/>
            <person name="Ravi A."/>
            <person name="Getino M."/>
            <person name="Pursley I."/>
            <person name="Horton D.L."/>
            <person name="Alikhan N.F."/>
            <person name="Baker D."/>
            <person name="Gharbi K."/>
            <person name="Hall N."/>
            <person name="Watson M."/>
            <person name="Adriaenssens E.M."/>
            <person name="Foster-Nyarko E."/>
            <person name="Jarju S."/>
            <person name="Secka A."/>
            <person name="Antonio M."/>
            <person name="Oren A."/>
            <person name="Chaudhuri R.R."/>
            <person name="La Ragione R."/>
            <person name="Hildebrand F."/>
            <person name="Pallen M.J."/>
        </authorList>
    </citation>
    <scope>NUCLEOTIDE SEQUENCE</scope>
    <source>
        <strain evidence="1">CHK186-16707</strain>
    </source>
</reference>
<dbReference type="EMBL" id="DXAN01000022">
    <property type="protein sequence ID" value="HJA08813.1"/>
    <property type="molecule type" value="Genomic_DNA"/>
</dbReference>
<name>A0A9D2HCP8_9BACT</name>
<accession>A0A9D2HCP8</accession>